<accession>A0A7G2ETD7</accession>
<sequence length="233" mass="25391">MAEFEPMGTPDATGPTEAEEANGRTTKVRHNRTGLRPNGLKRAREFAGTSQTEKVEITRETSSKGKEVVQEKEKEPRALPTLKSVIVDPWIGETDIEEEILKETDEENDEAGKGGENPTAIPSFGEMWDSMKTMMAQLAVITQAVLPAGMPSKGTDGRIRQAVTQSGNTVRNSTEVIEIDPPGGNPNNEKKMKLTNSTIRRNRREVGTNALSAERGTWANAGKQRGHVRGVAV</sequence>
<evidence type="ECO:0000313" key="2">
    <source>
        <dbReference type="EMBL" id="CAD5324662.1"/>
    </source>
</evidence>
<feature type="region of interest" description="Disordered" evidence="1">
    <location>
        <begin position="1"/>
        <end position="76"/>
    </location>
</feature>
<reference evidence="2 3" key="1">
    <citation type="submission" date="2020-09" db="EMBL/GenBank/DDBJ databases">
        <authorList>
            <person name="Ashkenazy H."/>
        </authorList>
    </citation>
    <scope>NUCLEOTIDE SEQUENCE [LARGE SCALE GENOMIC DNA]</scope>
    <source>
        <strain evidence="3">cv. Cdm-0</strain>
    </source>
</reference>
<evidence type="ECO:0000256" key="1">
    <source>
        <dbReference type="SAM" id="MobiDB-lite"/>
    </source>
</evidence>
<proteinExistence type="predicted"/>
<dbReference type="EMBL" id="LR881468">
    <property type="protein sequence ID" value="CAD5324662.1"/>
    <property type="molecule type" value="Genomic_DNA"/>
</dbReference>
<feature type="compositionally biased region" description="Basic and acidic residues" evidence="1">
    <location>
        <begin position="53"/>
        <end position="76"/>
    </location>
</feature>
<gene>
    <name evidence="2" type="ORF">AT9943_LOCUS12545</name>
</gene>
<name>A0A7G2ETD7_ARATH</name>
<dbReference type="Proteomes" id="UP000516314">
    <property type="component" value="Chromosome 3"/>
</dbReference>
<organism evidence="2 3">
    <name type="scientific">Arabidopsis thaliana</name>
    <name type="common">Mouse-ear cress</name>
    <dbReference type="NCBI Taxonomy" id="3702"/>
    <lineage>
        <taxon>Eukaryota</taxon>
        <taxon>Viridiplantae</taxon>
        <taxon>Streptophyta</taxon>
        <taxon>Embryophyta</taxon>
        <taxon>Tracheophyta</taxon>
        <taxon>Spermatophyta</taxon>
        <taxon>Magnoliopsida</taxon>
        <taxon>eudicotyledons</taxon>
        <taxon>Gunneridae</taxon>
        <taxon>Pentapetalae</taxon>
        <taxon>rosids</taxon>
        <taxon>malvids</taxon>
        <taxon>Brassicales</taxon>
        <taxon>Brassicaceae</taxon>
        <taxon>Camelineae</taxon>
        <taxon>Arabidopsis</taxon>
    </lineage>
</organism>
<protein>
    <submittedName>
        <fullName evidence="2">(thale cress) hypothetical protein</fullName>
    </submittedName>
</protein>
<dbReference type="AlphaFoldDB" id="A0A7G2ETD7"/>
<evidence type="ECO:0000313" key="3">
    <source>
        <dbReference type="Proteomes" id="UP000516314"/>
    </source>
</evidence>